<name>A0ABY3XIG5_9GAMM</name>
<evidence type="ECO:0008006" key="4">
    <source>
        <dbReference type="Google" id="ProtNLM"/>
    </source>
</evidence>
<protein>
    <recommendedName>
        <fullName evidence="4">Lipoprotein</fullName>
    </recommendedName>
</protein>
<evidence type="ECO:0000313" key="2">
    <source>
        <dbReference type="EMBL" id="UNP31426.1"/>
    </source>
</evidence>
<feature type="compositionally biased region" description="Basic and acidic residues" evidence="1">
    <location>
        <begin position="10"/>
        <end position="23"/>
    </location>
</feature>
<dbReference type="EMBL" id="CP093547">
    <property type="protein sequence ID" value="UNP31426.1"/>
    <property type="molecule type" value="Genomic_DNA"/>
</dbReference>
<sequence length="219" mass="23359">MTPPDPCFRAADRPAGPERTERRRGWTNAVAAAAILAGLGGCVAFEHSPVESATCDPDLPGTWNLKAQGVAKTLRIDARCHTEDWPGLHEQPTALDLTGFSLGRDRYIVLSPADAQRAIGAQGESLVKAAPAGSVFVILYRIENGRASAWLPDSQRVLAAIATGELNGRKLDEKFPLVQGSAQAIRDTLSQHGALLYNTEANKAMVLERVLAPASKDSP</sequence>
<dbReference type="Proteomes" id="UP000829194">
    <property type="component" value="Chromosome"/>
</dbReference>
<organism evidence="2 3">
    <name type="scientific">Lysobacter gummosus</name>
    <dbReference type="NCBI Taxonomy" id="262324"/>
    <lineage>
        <taxon>Bacteria</taxon>
        <taxon>Pseudomonadati</taxon>
        <taxon>Pseudomonadota</taxon>
        <taxon>Gammaproteobacteria</taxon>
        <taxon>Lysobacterales</taxon>
        <taxon>Lysobacteraceae</taxon>
        <taxon>Lysobacter</taxon>
    </lineage>
</organism>
<proteinExistence type="predicted"/>
<gene>
    <name evidence="2" type="ORF">MOV92_09370</name>
</gene>
<accession>A0ABY3XIG5</accession>
<keyword evidence="3" id="KW-1185">Reference proteome</keyword>
<dbReference type="RefSeq" id="WP_057942567.1">
    <property type="nucleotide sequence ID" value="NZ_CP011131.1"/>
</dbReference>
<reference evidence="2 3" key="1">
    <citation type="submission" date="2022-03" db="EMBL/GenBank/DDBJ databases">
        <title>Complete genome sequence of Lysobacter capsici VKM B-2533 and Lysobacter gummosus 10.1.1, promising sources of lytic agents.</title>
        <authorList>
            <person name="Tarlachkov S.V."/>
            <person name="Kudryakova I.V."/>
            <person name="Afoshin A.S."/>
            <person name="Leontyevskaya E.A."/>
            <person name="Leontyevskaya N.V."/>
        </authorList>
    </citation>
    <scope>NUCLEOTIDE SEQUENCE [LARGE SCALE GENOMIC DNA]</scope>
    <source>
        <strain evidence="2 3">10.1.1</strain>
    </source>
</reference>
<evidence type="ECO:0000256" key="1">
    <source>
        <dbReference type="SAM" id="MobiDB-lite"/>
    </source>
</evidence>
<feature type="region of interest" description="Disordered" evidence="1">
    <location>
        <begin position="1"/>
        <end position="23"/>
    </location>
</feature>
<evidence type="ECO:0000313" key="3">
    <source>
        <dbReference type="Proteomes" id="UP000829194"/>
    </source>
</evidence>